<protein>
    <submittedName>
        <fullName evidence="1">Uncharacterized protein</fullName>
    </submittedName>
</protein>
<keyword evidence="2" id="KW-1185">Reference proteome</keyword>
<dbReference type="Proteomes" id="UP000692954">
    <property type="component" value="Unassembled WGS sequence"/>
</dbReference>
<evidence type="ECO:0000313" key="2">
    <source>
        <dbReference type="Proteomes" id="UP000692954"/>
    </source>
</evidence>
<organism evidence="1 2">
    <name type="scientific">Paramecium sonneborni</name>
    <dbReference type="NCBI Taxonomy" id="65129"/>
    <lineage>
        <taxon>Eukaryota</taxon>
        <taxon>Sar</taxon>
        <taxon>Alveolata</taxon>
        <taxon>Ciliophora</taxon>
        <taxon>Intramacronucleata</taxon>
        <taxon>Oligohymenophorea</taxon>
        <taxon>Peniculida</taxon>
        <taxon>Parameciidae</taxon>
        <taxon>Paramecium</taxon>
    </lineage>
</organism>
<dbReference type="EMBL" id="CAJJDN010000046">
    <property type="protein sequence ID" value="CAD8084385.1"/>
    <property type="molecule type" value="Genomic_DNA"/>
</dbReference>
<evidence type="ECO:0000313" key="1">
    <source>
        <dbReference type="EMBL" id="CAD8084385.1"/>
    </source>
</evidence>
<reference evidence="1" key="1">
    <citation type="submission" date="2021-01" db="EMBL/GenBank/DDBJ databases">
        <authorList>
            <consortium name="Genoscope - CEA"/>
            <person name="William W."/>
        </authorList>
    </citation>
    <scope>NUCLEOTIDE SEQUENCE</scope>
</reference>
<comment type="caution">
    <text evidence="1">The sequence shown here is derived from an EMBL/GenBank/DDBJ whole genome shotgun (WGS) entry which is preliminary data.</text>
</comment>
<proteinExistence type="predicted"/>
<name>A0A8S1N5T4_9CILI</name>
<gene>
    <name evidence="1" type="ORF">PSON_ATCC_30995.1.T0460244</name>
</gene>
<sequence>MAFSRYIKKHLQTHKSEIPSSPYPDLQIHLRSSDTYLFYPAIHIVQYQLIVSSFGLQHFSHL</sequence>
<dbReference type="AlphaFoldDB" id="A0A8S1N5T4"/>
<accession>A0A8S1N5T4</accession>